<dbReference type="STRING" id="1076935.U4LBV5"/>
<dbReference type="InterPro" id="IPR001138">
    <property type="entry name" value="Zn2Cys6_DnaBD"/>
</dbReference>
<sequence>MAALSHQHSPNMFSQASHNGMGGAPPPGYQHPAYHQQPAPRQRTAIACRYCRRRKIRCSGFETSQDGRCANCCRFNQECVFTPVSSQPGQIQAFVPAGPHLAGISQGGRPIQLYGAQGQPLPGEYANYGTPMMNAPSQDLYNRDQYGSRDDRGPPPPPLYPQRRNSDEYPHPNQPPSPSSHLPAPGHAFPMNGSFGQQSPPLAHHPSAGSYLPALQGMNSQRPDSPGSRRSSGELDGSSPSPPLSSSLMRPRDGPGSPNCQIPSMQIQELIQQPPQHLPLHSQRNALRRAAADTDMLSRINYRNGL</sequence>
<reference evidence="4 5" key="1">
    <citation type="journal article" date="2013" name="PLoS Genet.">
        <title>The genome and development-dependent transcriptomes of Pyronema confluens: a window into fungal evolution.</title>
        <authorList>
            <person name="Traeger S."/>
            <person name="Altegoer F."/>
            <person name="Freitag M."/>
            <person name="Gabaldon T."/>
            <person name="Kempken F."/>
            <person name="Kumar A."/>
            <person name="Marcet-Houben M."/>
            <person name="Poggeler S."/>
            <person name="Stajich J.E."/>
            <person name="Nowrousian M."/>
        </authorList>
    </citation>
    <scope>NUCLEOTIDE SEQUENCE [LARGE SCALE GENOMIC DNA]</scope>
    <source>
        <strain evidence="5">CBS 100304</strain>
        <tissue evidence="4">Vegetative mycelium</tissue>
    </source>
</reference>
<dbReference type="CDD" id="cd00067">
    <property type="entry name" value="GAL4"/>
    <property type="match status" value="1"/>
</dbReference>
<dbReference type="eggNOG" id="ENOG502S6QC">
    <property type="taxonomic scope" value="Eukaryota"/>
</dbReference>
<evidence type="ECO:0000259" key="3">
    <source>
        <dbReference type="PROSITE" id="PS50048"/>
    </source>
</evidence>
<feature type="compositionally biased region" description="Polar residues" evidence="2">
    <location>
        <begin position="1"/>
        <end position="18"/>
    </location>
</feature>
<dbReference type="OrthoDB" id="5401558at2759"/>
<keyword evidence="1" id="KW-0539">Nucleus</keyword>
<evidence type="ECO:0000313" key="4">
    <source>
        <dbReference type="EMBL" id="CCX07792.1"/>
    </source>
</evidence>
<feature type="region of interest" description="Disordered" evidence="2">
    <location>
        <begin position="1"/>
        <end position="38"/>
    </location>
</feature>
<accession>U4LBV5</accession>
<proteinExistence type="predicted"/>
<dbReference type="Proteomes" id="UP000018144">
    <property type="component" value="Unassembled WGS sequence"/>
</dbReference>
<dbReference type="GO" id="GO:0000981">
    <property type="term" value="F:DNA-binding transcription factor activity, RNA polymerase II-specific"/>
    <property type="evidence" value="ECO:0007669"/>
    <property type="project" value="InterPro"/>
</dbReference>
<evidence type="ECO:0000256" key="1">
    <source>
        <dbReference type="ARBA" id="ARBA00023242"/>
    </source>
</evidence>
<dbReference type="PROSITE" id="PS50048">
    <property type="entry name" value="ZN2_CY6_FUNGAL_2"/>
    <property type="match status" value="1"/>
</dbReference>
<dbReference type="SMART" id="SM00066">
    <property type="entry name" value="GAL4"/>
    <property type="match status" value="1"/>
</dbReference>
<evidence type="ECO:0000313" key="5">
    <source>
        <dbReference type="Proteomes" id="UP000018144"/>
    </source>
</evidence>
<dbReference type="Pfam" id="PF00172">
    <property type="entry name" value="Zn_clus"/>
    <property type="match status" value="1"/>
</dbReference>
<gene>
    <name evidence="4" type="ORF">PCON_07381</name>
</gene>
<dbReference type="PROSITE" id="PS00463">
    <property type="entry name" value="ZN2_CY6_FUNGAL_1"/>
    <property type="match status" value="1"/>
</dbReference>
<organism evidence="4 5">
    <name type="scientific">Pyronema omphalodes (strain CBS 100304)</name>
    <name type="common">Pyronema confluens</name>
    <dbReference type="NCBI Taxonomy" id="1076935"/>
    <lineage>
        <taxon>Eukaryota</taxon>
        <taxon>Fungi</taxon>
        <taxon>Dikarya</taxon>
        <taxon>Ascomycota</taxon>
        <taxon>Pezizomycotina</taxon>
        <taxon>Pezizomycetes</taxon>
        <taxon>Pezizales</taxon>
        <taxon>Pyronemataceae</taxon>
        <taxon>Pyronema</taxon>
    </lineage>
</organism>
<evidence type="ECO:0000256" key="2">
    <source>
        <dbReference type="SAM" id="MobiDB-lite"/>
    </source>
</evidence>
<feature type="compositionally biased region" description="Low complexity" evidence="2">
    <location>
        <begin position="220"/>
        <end position="248"/>
    </location>
</feature>
<keyword evidence="5" id="KW-1185">Reference proteome</keyword>
<feature type="region of interest" description="Disordered" evidence="2">
    <location>
        <begin position="125"/>
        <end position="262"/>
    </location>
</feature>
<dbReference type="InterPro" id="IPR036864">
    <property type="entry name" value="Zn2-C6_fun-type_DNA-bd_sf"/>
</dbReference>
<protein>
    <submittedName>
        <fullName evidence="4">Similar to Uncharacterized transcriptional regulatory protein TBS1 acc. no. P38114</fullName>
    </submittedName>
</protein>
<dbReference type="AlphaFoldDB" id="U4LBV5"/>
<feature type="domain" description="Zn(2)-C6 fungal-type" evidence="3">
    <location>
        <begin position="47"/>
        <end position="81"/>
    </location>
</feature>
<dbReference type="EMBL" id="HF935375">
    <property type="protein sequence ID" value="CCX07792.1"/>
    <property type="molecule type" value="Genomic_DNA"/>
</dbReference>
<dbReference type="GO" id="GO:0008270">
    <property type="term" value="F:zinc ion binding"/>
    <property type="evidence" value="ECO:0007669"/>
    <property type="project" value="InterPro"/>
</dbReference>
<name>U4LBV5_PYROM</name>
<dbReference type="Gene3D" id="4.10.240.10">
    <property type="entry name" value="Zn(2)-C6 fungal-type DNA-binding domain"/>
    <property type="match status" value="1"/>
</dbReference>
<dbReference type="SUPFAM" id="SSF57701">
    <property type="entry name" value="Zn2/Cys6 DNA-binding domain"/>
    <property type="match status" value="1"/>
</dbReference>